<dbReference type="AlphaFoldDB" id="A0A381U2Z0"/>
<evidence type="ECO:0000313" key="1">
    <source>
        <dbReference type="EMBL" id="SVA22615.1"/>
    </source>
</evidence>
<organism evidence="1">
    <name type="scientific">marine metagenome</name>
    <dbReference type="NCBI Taxonomy" id="408172"/>
    <lineage>
        <taxon>unclassified sequences</taxon>
        <taxon>metagenomes</taxon>
        <taxon>ecological metagenomes</taxon>
    </lineage>
</organism>
<reference evidence="1" key="1">
    <citation type="submission" date="2018-05" db="EMBL/GenBank/DDBJ databases">
        <authorList>
            <person name="Lanie J.A."/>
            <person name="Ng W.-L."/>
            <person name="Kazmierczak K.M."/>
            <person name="Andrzejewski T.M."/>
            <person name="Davidsen T.M."/>
            <person name="Wayne K.J."/>
            <person name="Tettelin H."/>
            <person name="Glass J.I."/>
            <person name="Rusch D."/>
            <person name="Podicherti R."/>
            <person name="Tsui H.-C.T."/>
            <person name="Winkler M.E."/>
        </authorList>
    </citation>
    <scope>NUCLEOTIDE SEQUENCE</scope>
</reference>
<accession>A0A381U2Z0</accession>
<dbReference type="EMBL" id="UINC01005641">
    <property type="protein sequence ID" value="SVA22615.1"/>
    <property type="molecule type" value="Genomic_DNA"/>
</dbReference>
<sequence>MSDMESEKLLILFEELADKMDINIVHGKGDFLGGMCSVNEEVYIVLNKIKPIDQRLGVLGEEFSKLDLSNVFLPPILRAYIEDIQENIFQSLSI</sequence>
<name>A0A381U2Z0_9ZZZZ</name>
<proteinExistence type="predicted"/>
<protein>
    <submittedName>
        <fullName evidence="1">Uncharacterized protein</fullName>
    </submittedName>
</protein>
<gene>
    <name evidence="1" type="ORF">METZ01_LOCUS75469</name>
</gene>